<protein>
    <submittedName>
        <fullName evidence="2">Uncharacterized protein</fullName>
    </submittedName>
</protein>
<evidence type="ECO:0000256" key="1">
    <source>
        <dbReference type="SAM" id="MobiDB-lite"/>
    </source>
</evidence>
<dbReference type="AlphaFoldDB" id="A0A7S4NRW6"/>
<dbReference type="EMBL" id="HBKR01015716">
    <property type="protein sequence ID" value="CAE2303404.1"/>
    <property type="molecule type" value="Transcribed_RNA"/>
</dbReference>
<feature type="compositionally biased region" description="Basic and acidic residues" evidence="1">
    <location>
        <begin position="155"/>
        <end position="165"/>
    </location>
</feature>
<name>A0A7S4NRW6_9EUKA</name>
<feature type="region of interest" description="Disordered" evidence="1">
    <location>
        <begin position="39"/>
        <end position="216"/>
    </location>
</feature>
<feature type="compositionally biased region" description="Polar residues" evidence="1">
    <location>
        <begin position="125"/>
        <end position="140"/>
    </location>
</feature>
<organism evidence="2">
    <name type="scientific">Paramoeba aestuarina</name>
    <dbReference type="NCBI Taxonomy" id="180227"/>
    <lineage>
        <taxon>Eukaryota</taxon>
        <taxon>Amoebozoa</taxon>
        <taxon>Discosea</taxon>
        <taxon>Flabellinia</taxon>
        <taxon>Dactylopodida</taxon>
        <taxon>Paramoebidae</taxon>
        <taxon>Paramoeba</taxon>
    </lineage>
</organism>
<sequence>MSTGLPQGKKKASRRGKQVKIELEGEYDALGVEKLSQQITSGAQSTGYQHSDRFSAPQMFSRDTFGKTAPEGGFGRPNRSRPVIAQKETADFGNLSFGSESQPTPQSRTSPKVQRGAPADFSSLAFGSSTQPDVQSSRSPQDFGRNSFGSDVQDDADRRIREPVDLSRGAFGTEAVSESSPISFGQEAQRDAPYQDSGMTRDGFGQQPPSKKEDRMTHFEKINDADVSRGIFGQESAAAKVETPKSFGGKFSNQFFGRNIAEADDAVDMRESLFGTKTLKTPVIKPRGKSVESSN</sequence>
<evidence type="ECO:0000313" key="2">
    <source>
        <dbReference type="EMBL" id="CAE2303404.1"/>
    </source>
</evidence>
<reference evidence="2" key="1">
    <citation type="submission" date="2021-01" db="EMBL/GenBank/DDBJ databases">
        <authorList>
            <person name="Corre E."/>
            <person name="Pelletier E."/>
            <person name="Niang G."/>
            <person name="Scheremetjew M."/>
            <person name="Finn R."/>
            <person name="Kale V."/>
            <person name="Holt S."/>
            <person name="Cochrane G."/>
            <person name="Meng A."/>
            <person name="Brown T."/>
            <person name="Cohen L."/>
        </authorList>
    </citation>
    <scope>NUCLEOTIDE SEQUENCE</scope>
    <source>
        <strain evidence="2">SoJaBio B1-5/56/2</strain>
    </source>
</reference>
<gene>
    <name evidence="2" type="ORF">NAES01612_LOCUS10400</name>
</gene>
<accession>A0A7S4NRW6</accession>
<proteinExistence type="predicted"/>
<feature type="compositionally biased region" description="Polar residues" evidence="1">
    <location>
        <begin position="96"/>
        <end position="112"/>
    </location>
</feature>
<feature type="compositionally biased region" description="Polar residues" evidence="1">
    <location>
        <begin position="39"/>
        <end position="49"/>
    </location>
</feature>